<dbReference type="AlphaFoldDB" id="A0A7S0WD39"/>
<proteinExistence type="predicted"/>
<name>A0A7S0WD39_9CHLO</name>
<evidence type="ECO:0000313" key="2">
    <source>
        <dbReference type="EMBL" id="CAD8811882.1"/>
    </source>
</evidence>
<gene>
    <name evidence="2" type="ORF">OMED0930_LOCUS2976</name>
</gene>
<protein>
    <submittedName>
        <fullName evidence="2">Uncharacterized protein</fullName>
    </submittedName>
</protein>
<feature type="region of interest" description="Disordered" evidence="1">
    <location>
        <begin position="23"/>
        <end position="58"/>
    </location>
</feature>
<dbReference type="EMBL" id="HBFO01004307">
    <property type="protein sequence ID" value="CAD8811882.1"/>
    <property type="molecule type" value="Transcribed_RNA"/>
</dbReference>
<reference evidence="2" key="1">
    <citation type="submission" date="2021-01" db="EMBL/GenBank/DDBJ databases">
        <authorList>
            <person name="Corre E."/>
            <person name="Pelletier E."/>
            <person name="Niang G."/>
            <person name="Scheremetjew M."/>
            <person name="Finn R."/>
            <person name="Kale V."/>
            <person name="Holt S."/>
            <person name="Cochrane G."/>
            <person name="Meng A."/>
            <person name="Brown T."/>
            <person name="Cohen L."/>
        </authorList>
    </citation>
    <scope>NUCLEOTIDE SEQUENCE</scope>
    <source>
        <strain evidence="2">Clade-D-RCC1621</strain>
    </source>
</reference>
<sequence>MSRSEMLEQLTRELEETETLIGRHESHGKARGGGAKVTTSESGAWSYGTEASKGRHHSDGREMFASVKTGATAIPSSSSMKAPLIMKTATGVSSTRIKMRGVLAVAACACVAFLSLSAENSGQRARRMIHQSSLSAMACEEAFAPARVGTWPGISQQVTNIVAATDHVYILGVEDCFSENVTMRVPSQWAGKATCVNGKVLDKCTSDHTGVYFSSHYTRVSVSHGMIIKAAKEAGHKHVTVMEADATFDTNEELQAQTVTDATHLISGPTTAQLGRIKLGAASESHWNIIRLGFRPHLFEQYEVRKAANGGGYVEVTTGLLSDARCPEQCKCTEIRKDGQLCMLSSSGCDLRSSEMYIASERAYDELLGSLFDGTDETIIDHFVLQNIEHSWVMHPSRTVQKDLDIPVSLQKAVQSMFEERCLI</sequence>
<organism evidence="2">
    <name type="scientific">Ostreococcus mediterraneus</name>
    <dbReference type="NCBI Taxonomy" id="1486918"/>
    <lineage>
        <taxon>Eukaryota</taxon>
        <taxon>Viridiplantae</taxon>
        <taxon>Chlorophyta</taxon>
        <taxon>Mamiellophyceae</taxon>
        <taxon>Mamiellales</taxon>
        <taxon>Bathycoccaceae</taxon>
        <taxon>Ostreococcus</taxon>
    </lineage>
</organism>
<evidence type="ECO:0000256" key="1">
    <source>
        <dbReference type="SAM" id="MobiDB-lite"/>
    </source>
</evidence>
<accession>A0A7S0WD39</accession>